<sequence>MSTKKIVSTPEANPVLAVFSQAVISKGYVYVSGNIGCDKNFKVVEGGVKAQTRAALENVAIVLRAAGSGLEHIVKATIYLTNMERDFGPMNEVYAEVDSSTKIECQREHVLASARYLWVLALRLNAWRRS</sequence>
<evidence type="ECO:0000313" key="2">
    <source>
        <dbReference type="EMBL" id="KTB43510.1"/>
    </source>
</evidence>
<dbReference type="InterPro" id="IPR006175">
    <property type="entry name" value="YjgF/YER057c/UK114"/>
</dbReference>
<dbReference type="SUPFAM" id="SSF55298">
    <property type="entry name" value="YjgF-like"/>
    <property type="match status" value="1"/>
</dbReference>
<evidence type="ECO:0000313" key="3">
    <source>
        <dbReference type="Proteomes" id="UP000054988"/>
    </source>
</evidence>
<dbReference type="PANTHER" id="PTHR11803:SF58">
    <property type="entry name" value="PROTEIN HMF1-RELATED"/>
    <property type="match status" value="1"/>
</dbReference>
<proteinExistence type="inferred from homology"/>
<reference evidence="2 3" key="1">
    <citation type="submission" date="2015-12" db="EMBL/GenBank/DDBJ databases">
        <title>Draft genome sequence of Moniliophthora roreri, the causal agent of frosty pod rot of cacao.</title>
        <authorList>
            <person name="Aime M.C."/>
            <person name="Diaz-Valderrama J.R."/>
            <person name="Kijpornyongpan T."/>
            <person name="Phillips-Mora W."/>
        </authorList>
    </citation>
    <scope>NUCLEOTIDE SEQUENCE [LARGE SCALE GENOMIC DNA]</scope>
    <source>
        <strain evidence="2 3">MCA 2952</strain>
    </source>
</reference>
<evidence type="ECO:0000256" key="1">
    <source>
        <dbReference type="ARBA" id="ARBA00010552"/>
    </source>
</evidence>
<gene>
    <name evidence="2" type="ORF">WG66_3896</name>
</gene>
<accession>A0A0W0G4N7</accession>
<organism evidence="2 3">
    <name type="scientific">Moniliophthora roreri</name>
    <name type="common">Frosty pod rot fungus</name>
    <name type="synonym">Monilia roreri</name>
    <dbReference type="NCBI Taxonomy" id="221103"/>
    <lineage>
        <taxon>Eukaryota</taxon>
        <taxon>Fungi</taxon>
        <taxon>Dikarya</taxon>
        <taxon>Basidiomycota</taxon>
        <taxon>Agaricomycotina</taxon>
        <taxon>Agaricomycetes</taxon>
        <taxon>Agaricomycetidae</taxon>
        <taxon>Agaricales</taxon>
        <taxon>Marasmiineae</taxon>
        <taxon>Marasmiaceae</taxon>
        <taxon>Moniliophthora</taxon>
    </lineage>
</organism>
<protein>
    <submittedName>
        <fullName evidence="2">Putative Endoribonuclease L-PSP</fullName>
    </submittedName>
</protein>
<dbReference type="eggNOG" id="KOG2317">
    <property type="taxonomic scope" value="Eukaryota"/>
</dbReference>
<dbReference type="Pfam" id="PF01042">
    <property type="entry name" value="Ribonuc_L-PSP"/>
    <property type="match status" value="1"/>
</dbReference>
<dbReference type="CDD" id="cd00448">
    <property type="entry name" value="YjgF_YER057c_UK114_family"/>
    <property type="match status" value="1"/>
</dbReference>
<dbReference type="GO" id="GO:0005739">
    <property type="term" value="C:mitochondrion"/>
    <property type="evidence" value="ECO:0007669"/>
    <property type="project" value="TreeGrafter"/>
</dbReference>
<comment type="caution">
    <text evidence="2">The sequence shown here is derived from an EMBL/GenBank/DDBJ whole genome shotgun (WGS) entry which is preliminary data.</text>
</comment>
<dbReference type="EMBL" id="LATX01001149">
    <property type="protein sequence ID" value="KTB43510.1"/>
    <property type="molecule type" value="Genomic_DNA"/>
</dbReference>
<dbReference type="PANTHER" id="PTHR11803">
    <property type="entry name" value="2-IMINOBUTANOATE/2-IMINOPROPANOATE DEAMINASE RIDA"/>
    <property type="match status" value="1"/>
</dbReference>
<dbReference type="GO" id="GO:0019239">
    <property type="term" value="F:deaminase activity"/>
    <property type="evidence" value="ECO:0007669"/>
    <property type="project" value="TreeGrafter"/>
</dbReference>
<dbReference type="InterPro" id="IPR035959">
    <property type="entry name" value="RutC-like_sf"/>
</dbReference>
<dbReference type="GO" id="GO:0005829">
    <property type="term" value="C:cytosol"/>
    <property type="evidence" value="ECO:0007669"/>
    <property type="project" value="TreeGrafter"/>
</dbReference>
<dbReference type="AlphaFoldDB" id="A0A0W0G4N7"/>
<comment type="similarity">
    <text evidence="1">Belongs to the RutC family.</text>
</comment>
<dbReference type="Proteomes" id="UP000054988">
    <property type="component" value="Unassembled WGS sequence"/>
</dbReference>
<name>A0A0W0G4N7_MONRR</name>
<dbReference type="Gene3D" id="3.30.1330.40">
    <property type="entry name" value="RutC-like"/>
    <property type="match status" value="1"/>
</dbReference>